<evidence type="ECO:0000313" key="1">
    <source>
        <dbReference type="EMBL" id="GFY19790.1"/>
    </source>
</evidence>
<evidence type="ECO:0000313" key="2">
    <source>
        <dbReference type="Proteomes" id="UP000887159"/>
    </source>
</evidence>
<dbReference type="Proteomes" id="UP000887159">
    <property type="component" value="Unassembled WGS sequence"/>
</dbReference>
<accession>A0A8X6VSH6</accession>
<comment type="caution">
    <text evidence="1">The sequence shown here is derived from an EMBL/GenBank/DDBJ whole genome shotgun (WGS) entry which is preliminary data.</text>
</comment>
<gene>
    <name evidence="1" type="primary">NCL1_25376</name>
    <name evidence="1" type="ORF">TNCV_4649601</name>
</gene>
<name>A0A8X6VSH6_TRICX</name>
<protein>
    <submittedName>
        <fullName evidence="1">Uncharacterized protein</fullName>
    </submittedName>
</protein>
<organism evidence="1 2">
    <name type="scientific">Trichonephila clavipes</name>
    <name type="common">Golden silk orbweaver</name>
    <name type="synonym">Nephila clavipes</name>
    <dbReference type="NCBI Taxonomy" id="2585209"/>
    <lineage>
        <taxon>Eukaryota</taxon>
        <taxon>Metazoa</taxon>
        <taxon>Ecdysozoa</taxon>
        <taxon>Arthropoda</taxon>
        <taxon>Chelicerata</taxon>
        <taxon>Arachnida</taxon>
        <taxon>Araneae</taxon>
        <taxon>Araneomorphae</taxon>
        <taxon>Entelegynae</taxon>
        <taxon>Araneoidea</taxon>
        <taxon>Nephilidae</taxon>
        <taxon>Trichonephila</taxon>
    </lineage>
</organism>
<proteinExistence type="predicted"/>
<dbReference type="AlphaFoldDB" id="A0A8X6VSH6"/>
<keyword evidence="2" id="KW-1185">Reference proteome</keyword>
<dbReference type="EMBL" id="BMAU01021353">
    <property type="protein sequence ID" value="GFY19790.1"/>
    <property type="molecule type" value="Genomic_DNA"/>
</dbReference>
<reference evidence="1" key="1">
    <citation type="submission" date="2020-08" db="EMBL/GenBank/DDBJ databases">
        <title>Multicomponent nature underlies the extraordinary mechanical properties of spider dragline silk.</title>
        <authorList>
            <person name="Kono N."/>
            <person name="Nakamura H."/>
            <person name="Mori M."/>
            <person name="Yoshida Y."/>
            <person name="Ohtoshi R."/>
            <person name="Malay A.D."/>
            <person name="Moran D.A.P."/>
            <person name="Tomita M."/>
            <person name="Numata K."/>
            <person name="Arakawa K."/>
        </authorList>
    </citation>
    <scope>NUCLEOTIDE SEQUENCE</scope>
</reference>
<sequence length="100" mass="11598">MFSSKDRVTADIRERFQQLRDLAQKYTFLTPEVILSMDELNLDQAPQDVIKEEFQLERVRLQAFVAATDPGCKKNSLDPALWILNILLSPNLKMVYQTLL</sequence>